<dbReference type="GO" id="GO:0005975">
    <property type="term" value="P:carbohydrate metabolic process"/>
    <property type="evidence" value="ECO:0007669"/>
    <property type="project" value="InterPro"/>
</dbReference>
<dbReference type="SMART" id="SM00642">
    <property type="entry name" value="Aamy"/>
    <property type="match status" value="1"/>
</dbReference>
<dbReference type="InterPro" id="IPR014756">
    <property type="entry name" value="Ig_E-set"/>
</dbReference>
<name>A0AAU7PPE0_9FIRM</name>
<feature type="domain" description="Glycosyl hydrolase family 13 catalytic" evidence="2">
    <location>
        <begin position="135"/>
        <end position="481"/>
    </location>
</feature>
<protein>
    <submittedName>
        <fullName evidence="3">Alpha-amylase family glycosyl hydrolase</fullName>
    </submittedName>
</protein>
<dbReference type="AlphaFoldDB" id="A0AAU7PPE0"/>
<dbReference type="RefSeq" id="WP_349945774.1">
    <property type="nucleotide sequence ID" value="NZ_CP157940.1"/>
</dbReference>
<reference evidence="3" key="1">
    <citation type="submission" date="2024-06" db="EMBL/GenBank/DDBJ databases">
        <title>Lacrimispora cavernae sp. nov., a novel anaerobe isolated from bat guano pile inside a cave.</title>
        <authorList>
            <person name="Miller S.L."/>
            <person name="Lu N."/>
            <person name="King J."/>
            <person name="Sankaranarayanan K."/>
            <person name="Lawson P.A."/>
        </authorList>
    </citation>
    <scope>NUCLEOTIDE SEQUENCE</scope>
    <source>
        <strain evidence="3">BS-2</strain>
    </source>
</reference>
<keyword evidence="3" id="KW-0378">Hydrolase</keyword>
<dbReference type="GO" id="GO:0016787">
    <property type="term" value="F:hydrolase activity"/>
    <property type="evidence" value="ECO:0007669"/>
    <property type="project" value="UniProtKB-KW"/>
</dbReference>
<dbReference type="Gene3D" id="2.60.40.10">
    <property type="entry name" value="Immunoglobulins"/>
    <property type="match status" value="1"/>
</dbReference>
<evidence type="ECO:0000256" key="1">
    <source>
        <dbReference type="ARBA" id="ARBA00008061"/>
    </source>
</evidence>
<dbReference type="EMBL" id="CP157940">
    <property type="protein sequence ID" value="XBS53646.1"/>
    <property type="molecule type" value="Genomic_DNA"/>
</dbReference>
<dbReference type="InterPro" id="IPR013783">
    <property type="entry name" value="Ig-like_fold"/>
</dbReference>
<comment type="similarity">
    <text evidence="1">Belongs to the glycosyl hydrolase 13 family.</text>
</comment>
<dbReference type="Gene3D" id="2.60.40.1180">
    <property type="entry name" value="Golgi alpha-mannosidase II"/>
    <property type="match status" value="1"/>
</dbReference>
<organism evidence="3">
    <name type="scientific">Lacrimispora sp. BS-2</name>
    <dbReference type="NCBI Taxonomy" id="3151850"/>
    <lineage>
        <taxon>Bacteria</taxon>
        <taxon>Bacillati</taxon>
        <taxon>Bacillota</taxon>
        <taxon>Clostridia</taxon>
        <taxon>Lachnospirales</taxon>
        <taxon>Lachnospiraceae</taxon>
        <taxon>Lacrimispora</taxon>
    </lineage>
</organism>
<dbReference type="InterPro" id="IPR017853">
    <property type="entry name" value="GH"/>
</dbReference>
<dbReference type="InterPro" id="IPR013780">
    <property type="entry name" value="Glyco_hydro_b"/>
</dbReference>
<dbReference type="Gene3D" id="3.20.20.80">
    <property type="entry name" value="Glycosidases"/>
    <property type="match status" value="2"/>
</dbReference>
<evidence type="ECO:0000313" key="3">
    <source>
        <dbReference type="EMBL" id="XBS53646.1"/>
    </source>
</evidence>
<dbReference type="InterPro" id="IPR006047">
    <property type="entry name" value="GH13_cat_dom"/>
</dbReference>
<dbReference type="PANTHER" id="PTHR43002">
    <property type="entry name" value="GLYCOGEN DEBRANCHING ENZYME"/>
    <property type="match status" value="1"/>
</dbReference>
<accession>A0AAU7PPE0</accession>
<sequence>MEQYRIAKHEMGTYPMGLSKVSGGIRLCVAAEGEECRVLIFKAGEETPVQTLSFPAELRKGDVWSMTVLGEDFDNLEYCYEIDGKLFSDPYGKRFTGREVWGDFERASTLLRTPIEFVDFDWEEDKLPQIPYEDSIIYRLHNRGFTKHTSSKVKHKGTFDGIREKIPYLKELGITAVELMPVNEFSEVIMEEHVYGSPFGVDKPVGKLNYWGYTSGCYFAPKASYAFKKNPAVEFKSLVKALHKEGLELIVELFFTGKEPPSLVLDAVRFWADEFHVDGIHLVGTLPLDLPRRDPYLSRIKLFAISWDMAFEGKIKHLGEYNDGFLVDMRRVLKGDEEQMNNLAFRTRRNPAGYGVINYMANTNGFSMMDMVSYDTRHNEKNGEKNHDGSPYNYSWNCGVEGPTKRKKVMELRKKQLRNAFLLLFLSQGTPLIMAGDEFGNSQSGNNNAYCQDNEVSWLNWNLVRTNRDLLEFVKAVIAFRKAHPVFHMPKEPRIMDYLACGLPDVSYHGVKAWCPEFDNFRRQLGIFYCGEYGRKPDGTADDNFYVAYNMHWELHEFDLPNLPKKEQWHVVFRTDKGEVNGMYPEGKEPAAEGKRFLVPPRSIVVLMGKK</sequence>
<proteinExistence type="inferred from homology"/>
<dbReference type="SUPFAM" id="SSF51011">
    <property type="entry name" value="Glycosyl hydrolase domain"/>
    <property type="match status" value="1"/>
</dbReference>
<dbReference type="SUPFAM" id="SSF51445">
    <property type="entry name" value="(Trans)glycosidases"/>
    <property type="match status" value="1"/>
</dbReference>
<dbReference type="SUPFAM" id="SSF81296">
    <property type="entry name" value="E set domains"/>
    <property type="match status" value="1"/>
</dbReference>
<gene>
    <name evidence="3" type="ORF">ABFV83_17830</name>
</gene>
<evidence type="ECO:0000259" key="2">
    <source>
        <dbReference type="SMART" id="SM00642"/>
    </source>
</evidence>
<dbReference type="CDD" id="cd11234">
    <property type="entry name" value="E_set_GDE_N"/>
    <property type="match status" value="1"/>
</dbReference>